<evidence type="ECO:0000256" key="2">
    <source>
        <dbReference type="SAM" id="SignalP"/>
    </source>
</evidence>
<feature type="region of interest" description="Disordered" evidence="1">
    <location>
        <begin position="28"/>
        <end position="48"/>
    </location>
</feature>
<keyword evidence="4" id="KW-1185">Reference proteome</keyword>
<organism evidence="3 4">
    <name type="scientific">Ovis ammon polii</name>
    <dbReference type="NCBI Taxonomy" id="230172"/>
    <lineage>
        <taxon>Eukaryota</taxon>
        <taxon>Metazoa</taxon>
        <taxon>Chordata</taxon>
        <taxon>Craniata</taxon>
        <taxon>Vertebrata</taxon>
        <taxon>Euteleostomi</taxon>
        <taxon>Mammalia</taxon>
        <taxon>Eutheria</taxon>
        <taxon>Laurasiatheria</taxon>
        <taxon>Artiodactyla</taxon>
        <taxon>Ruminantia</taxon>
        <taxon>Pecora</taxon>
        <taxon>Bovidae</taxon>
        <taxon>Caprinae</taxon>
        <taxon>Ovis</taxon>
    </lineage>
</organism>
<feature type="region of interest" description="Disordered" evidence="1">
    <location>
        <begin position="69"/>
        <end position="102"/>
    </location>
</feature>
<evidence type="ECO:0000313" key="3">
    <source>
        <dbReference type="EMBL" id="KAI4540363.1"/>
    </source>
</evidence>
<feature type="signal peptide" evidence="2">
    <location>
        <begin position="1"/>
        <end position="26"/>
    </location>
</feature>
<evidence type="ECO:0000256" key="1">
    <source>
        <dbReference type="SAM" id="MobiDB-lite"/>
    </source>
</evidence>
<name>A0AAD4U4Q2_OVIAM</name>
<feature type="compositionally biased region" description="Polar residues" evidence="1">
    <location>
        <begin position="71"/>
        <end position="86"/>
    </location>
</feature>
<sequence length="341" mass="38081">MSCVSPSPAMSRKLALLALALLPSAAKVPGDGKVHTEREKSSPDSMLSVSAPEGWICLHSCRDRTERKPNVTLSHSNRPSSSNPASYQGIFSGPTPNSRRGDSPLDILHRGLAMLLETHDPALFLLITISVCQLQKKQTGMEEREPDMEFEDLWEKTLRDWKKEYLGEAGPRLLEKDMETTTKYGGHSTEDIPMQAITQRSFFLLKLHSINKHFEATLCMSSFDREDILDTGPNLTIINSDLKHVLCYVYDSFPDVHQYVANHANLWKTRHGGEKYVREWKGLDTGCGSDPLRVASCGTCSQGERPEQMTEASCSKDQKDRSCQQRAPQTLKCEAHATCGN</sequence>
<feature type="compositionally biased region" description="Basic and acidic residues" evidence="1">
    <location>
        <begin position="30"/>
        <end position="42"/>
    </location>
</feature>
<gene>
    <name evidence="3" type="ORF">MG293_009404</name>
</gene>
<dbReference type="EMBL" id="JAKZEL010000009">
    <property type="protein sequence ID" value="KAI4540363.1"/>
    <property type="molecule type" value="Genomic_DNA"/>
</dbReference>
<dbReference type="AlphaFoldDB" id="A0AAD4U4Q2"/>
<accession>A0AAD4U4Q2</accession>
<reference evidence="3" key="1">
    <citation type="submission" date="2022-03" db="EMBL/GenBank/DDBJ databases">
        <title>Genomic analyses of argali, domestic sheep and their hybrids provide insights into chromosomal evolution, heterosis and genetic basis of agronomic traits.</title>
        <authorList>
            <person name="Li M."/>
        </authorList>
    </citation>
    <scope>NUCLEOTIDE SEQUENCE</scope>
    <source>
        <strain evidence="3">CAU-MHL-2022a</strain>
        <tissue evidence="3">Skin</tissue>
    </source>
</reference>
<dbReference type="Proteomes" id="UP001214576">
    <property type="component" value="Unassembled WGS sequence"/>
</dbReference>
<feature type="chain" id="PRO_5042164169" evidence="2">
    <location>
        <begin position="27"/>
        <end position="341"/>
    </location>
</feature>
<keyword evidence="2" id="KW-0732">Signal</keyword>
<protein>
    <submittedName>
        <fullName evidence="3">Uncharacterized protein</fullName>
    </submittedName>
</protein>
<comment type="caution">
    <text evidence="3">The sequence shown here is derived from an EMBL/GenBank/DDBJ whole genome shotgun (WGS) entry which is preliminary data.</text>
</comment>
<proteinExistence type="predicted"/>
<evidence type="ECO:0000313" key="4">
    <source>
        <dbReference type="Proteomes" id="UP001214576"/>
    </source>
</evidence>